<dbReference type="Proteomes" id="UP001497522">
    <property type="component" value="Chromosome 7"/>
</dbReference>
<protein>
    <submittedName>
        <fullName evidence="1">Uncharacterized protein</fullName>
    </submittedName>
</protein>
<reference evidence="1" key="1">
    <citation type="submission" date="2024-03" db="EMBL/GenBank/DDBJ databases">
        <authorList>
            <consortium name="ELIXIR-Norway"/>
            <consortium name="Elixir Norway"/>
        </authorList>
    </citation>
    <scope>NUCLEOTIDE SEQUENCE</scope>
</reference>
<keyword evidence="2" id="KW-1185">Reference proteome</keyword>
<dbReference type="EMBL" id="OZ023708">
    <property type="protein sequence ID" value="CAK9880488.1"/>
    <property type="molecule type" value="Genomic_DNA"/>
</dbReference>
<sequence length="191" mass="20426">MCGVSDCGVFTSVCHGNSDHCLLVVTLQLCLRVPPCLGAFRGVWDAAMLRNRPQATANFCSLLRDRFVLLSPAFLDPEAEWSALERELSEAAGRVVGKARPARRHKPGLTQATLALMAGKHQAHRAKQAEVAENLQRAGHPRQWAQQVKSMAGVVLGRGAPRGEACDVAKPSLQEVADCVVALRNGLGGGL</sequence>
<evidence type="ECO:0000313" key="1">
    <source>
        <dbReference type="EMBL" id="CAK9880488.1"/>
    </source>
</evidence>
<proteinExistence type="predicted"/>
<organism evidence="1 2">
    <name type="scientific">Sphagnum jensenii</name>
    <dbReference type="NCBI Taxonomy" id="128206"/>
    <lineage>
        <taxon>Eukaryota</taxon>
        <taxon>Viridiplantae</taxon>
        <taxon>Streptophyta</taxon>
        <taxon>Embryophyta</taxon>
        <taxon>Bryophyta</taxon>
        <taxon>Sphagnophytina</taxon>
        <taxon>Sphagnopsida</taxon>
        <taxon>Sphagnales</taxon>
        <taxon>Sphagnaceae</taxon>
        <taxon>Sphagnum</taxon>
    </lineage>
</organism>
<name>A0ABP1BVN6_9BRYO</name>
<gene>
    <name evidence="1" type="ORF">CSSPJE1EN2_LOCUS21887</name>
</gene>
<accession>A0ABP1BVN6</accession>
<evidence type="ECO:0000313" key="2">
    <source>
        <dbReference type="Proteomes" id="UP001497522"/>
    </source>
</evidence>